<dbReference type="EMBL" id="JAWZYT010003732">
    <property type="protein sequence ID" value="KAK4296986.1"/>
    <property type="molecule type" value="Genomic_DNA"/>
</dbReference>
<dbReference type="GO" id="GO:0008201">
    <property type="term" value="F:heparin binding"/>
    <property type="evidence" value="ECO:0007669"/>
    <property type="project" value="TreeGrafter"/>
</dbReference>
<dbReference type="GO" id="GO:0031012">
    <property type="term" value="C:extracellular matrix"/>
    <property type="evidence" value="ECO:0007669"/>
    <property type="project" value="TreeGrafter"/>
</dbReference>
<gene>
    <name evidence="4" type="ORF">Pmani_030569</name>
</gene>
<dbReference type="PANTHER" id="PTHR11348">
    <property type="entry name" value="CONNECTIVE TISSUE GROWTH FACTOR-RELATED"/>
    <property type="match status" value="1"/>
</dbReference>
<dbReference type="InterPro" id="IPR000867">
    <property type="entry name" value="IGFBP-like"/>
</dbReference>
<dbReference type="Pfam" id="PF00093">
    <property type="entry name" value="VWC"/>
    <property type="match status" value="1"/>
</dbReference>
<accession>A0AAE1NXA9</accession>
<protein>
    <recommendedName>
        <fullName evidence="3">VWFC domain-containing protein</fullName>
    </recommendedName>
</protein>
<dbReference type="SUPFAM" id="SSF57184">
    <property type="entry name" value="Growth factor receptor domain"/>
    <property type="match status" value="1"/>
</dbReference>
<dbReference type="SMART" id="SM00214">
    <property type="entry name" value="VWC"/>
    <property type="match status" value="1"/>
</dbReference>
<dbReference type="InterPro" id="IPR050941">
    <property type="entry name" value="CCN"/>
</dbReference>
<name>A0AAE1NXA9_9EUCA</name>
<comment type="caution">
    <text evidence="4">The sequence shown here is derived from an EMBL/GenBank/DDBJ whole genome shotgun (WGS) entry which is preliminary data.</text>
</comment>
<dbReference type="GO" id="GO:0045597">
    <property type="term" value="P:positive regulation of cell differentiation"/>
    <property type="evidence" value="ECO:0007669"/>
    <property type="project" value="TreeGrafter"/>
</dbReference>
<dbReference type="SMART" id="SM00121">
    <property type="entry name" value="IB"/>
    <property type="match status" value="1"/>
</dbReference>
<dbReference type="AlphaFoldDB" id="A0AAE1NXA9"/>
<feature type="domain" description="VWFC" evidence="3">
    <location>
        <begin position="75"/>
        <end position="141"/>
    </location>
</feature>
<keyword evidence="5" id="KW-1185">Reference proteome</keyword>
<evidence type="ECO:0000313" key="4">
    <source>
        <dbReference type="EMBL" id="KAK4296986.1"/>
    </source>
</evidence>
<evidence type="ECO:0000256" key="1">
    <source>
        <dbReference type="ARBA" id="ARBA00022729"/>
    </source>
</evidence>
<dbReference type="PROSITE" id="PS01208">
    <property type="entry name" value="VWFC_1"/>
    <property type="match status" value="1"/>
</dbReference>
<reference evidence="4" key="1">
    <citation type="submission" date="2023-11" db="EMBL/GenBank/DDBJ databases">
        <title>Genome assemblies of two species of porcelain crab, Petrolisthes cinctipes and Petrolisthes manimaculis (Anomura: Porcellanidae).</title>
        <authorList>
            <person name="Angst P."/>
        </authorList>
    </citation>
    <scope>NUCLEOTIDE SEQUENCE</scope>
    <source>
        <strain evidence="4">PB745_02</strain>
        <tissue evidence="4">Gill</tissue>
    </source>
</reference>
<dbReference type="GO" id="GO:0005178">
    <property type="term" value="F:integrin binding"/>
    <property type="evidence" value="ECO:0007669"/>
    <property type="project" value="TreeGrafter"/>
</dbReference>
<dbReference type="GO" id="GO:0007165">
    <property type="term" value="P:signal transduction"/>
    <property type="evidence" value="ECO:0007669"/>
    <property type="project" value="TreeGrafter"/>
</dbReference>
<dbReference type="InterPro" id="IPR001007">
    <property type="entry name" value="VWF_dom"/>
</dbReference>
<dbReference type="PANTHER" id="PTHR11348:SF17">
    <property type="entry name" value="CCN"/>
    <property type="match status" value="1"/>
</dbReference>
<dbReference type="PROSITE" id="PS50184">
    <property type="entry name" value="VWFC_2"/>
    <property type="match status" value="1"/>
</dbReference>
<keyword evidence="1" id="KW-0732">Signal</keyword>
<dbReference type="Gene3D" id="2.10.70.10">
    <property type="entry name" value="Complement Module, domain 1"/>
    <property type="match status" value="1"/>
</dbReference>
<evidence type="ECO:0000313" key="5">
    <source>
        <dbReference type="Proteomes" id="UP001292094"/>
    </source>
</evidence>
<dbReference type="Proteomes" id="UP001292094">
    <property type="component" value="Unassembled WGS sequence"/>
</dbReference>
<evidence type="ECO:0000259" key="3">
    <source>
        <dbReference type="PROSITE" id="PS50184"/>
    </source>
</evidence>
<sequence>MVRGQCHYPCECGGVPACREGVPLVQDECGCCWKCAAQVGEVCHAASPCDSTRNLTCLYTTTNDLTGTCHETVTVGCNVNNNTYQHGQTFTPDCRTQCTCQNGTYACVSLCPNEALLPSAKCHNPHLVTVPGRCCREWMCDAAPG</sequence>
<proteinExistence type="predicted"/>
<dbReference type="Pfam" id="PF00219">
    <property type="entry name" value="IGFBP"/>
    <property type="match status" value="1"/>
</dbReference>
<organism evidence="4 5">
    <name type="scientific">Petrolisthes manimaculis</name>
    <dbReference type="NCBI Taxonomy" id="1843537"/>
    <lineage>
        <taxon>Eukaryota</taxon>
        <taxon>Metazoa</taxon>
        <taxon>Ecdysozoa</taxon>
        <taxon>Arthropoda</taxon>
        <taxon>Crustacea</taxon>
        <taxon>Multicrustacea</taxon>
        <taxon>Malacostraca</taxon>
        <taxon>Eumalacostraca</taxon>
        <taxon>Eucarida</taxon>
        <taxon>Decapoda</taxon>
        <taxon>Pleocyemata</taxon>
        <taxon>Anomura</taxon>
        <taxon>Galatheoidea</taxon>
        <taxon>Porcellanidae</taxon>
        <taxon>Petrolisthes</taxon>
    </lineage>
</organism>
<dbReference type="GO" id="GO:0005615">
    <property type="term" value="C:extracellular space"/>
    <property type="evidence" value="ECO:0007669"/>
    <property type="project" value="TreeGrafter"/>
</dbReference>
<keyword evidence="2" id="KW-1015">Disulfide bond</keyword>
<dbReference type="GO" id="GO:0007155">
    <property type="term" value="P:cell adhesion"/>
    <property type="evidence" value="ECO:0007669"/>
    <property type="project" value="TreeGrafter"/>
</dbReference>
<evidence type="ECO:0000256" key="2">
    <source>
        <dbReference type="ARBA" id="ARBA00023157"/>
    </source>
</evidence>
<dbReference type="InterPro" id="IPR009030">
    <property type="entry name" value="Growth_fac_rcpt_cys_sf"/>
</dbReference>